<evidence type="ECO:0000313" key="1">
    <source>
        <dbReference type="EMBL" id="CAG8509332.1"/>
    </source>
</evidence>
<protein>
    <submittedName>
        <fullName evidence="1">16911_t:CDS:1</fullName>
    </submittedName>
</protein>
<dbReference type="EMBL" id="CAJVPP010000750">
    <property type="protein sequence ID" value="CAG8509332.1"/>
    <property type="molecule type" value="Genomic_DNA"/>
</dbReference>
<reference evidence="1" key="1">
    <citation type="submission" date="2021-06" db="EMBL/GenBank/DDBJ databases">
        <authorList>
            <person name="Kallberg Y."/>
            <person name="Tangrot J."/>
            <person name="Rosling A."/>
        </authorList>
    </citation>
    <scope>NUCLEOTIDE SEQUENCE</scope>
    <source>
        <strain evidence="1">87-6 pot B 2015</strain>
    </source>
</reference>
<dbReference type="Proteomes" id="UP000789375">
    <property type="component" value="Unassembled WGS sequence"/>
</dbReference>
<name>A0A9N8ZV88_FUNMO</name>
<sequence length="198" mass="22789">MPYASGLSYNDLRKNLIPDLSTLDENQIIDLIYFPCYEHCIKVNDVSNVNVLLNPTLRTNQISLENKQAGNWQVQKQLLAFMIDCQSIKIKLMKQKKKEHDVIARNAYDDSSSPSDTSPKTYSFKVDKKVSIETCEAFTSMFSFSERISEMLQPSSIKVTSDHCNFNCHEYQRVVFAIMEFEKQIESLTPLNIDVNLN</sequence>
<keyword evidence="2" id="KW-1185">Reference proteome</keyword>
<evidence type="ECO:0000313" key="2">
    <source>
        <dbReference type="Proteomes" id="UP000789375"/>
    </source>
</evidence>
<comment type="caution">
    <text evidence="1">The sequence shown here is derived from an EMBL/GenBank/DDBJ whole genome shotgun (WGS) entry which is preliminary data.</text>
</comment>
<organism evidence="1 2">
    <name type="scientific">Funneliformis mosseae</name>
    <name type="common">Endomycorrhizal fungus</name>
    <name type="synonym">Glomus mosseae</name>
    <dbReference type="NCBI Taxonomy" id="27381"/>
    <lineage>
        <taxon>Eukaryota</taxon>
        <taxon>Fungi</taxon>
        <taxon>Fungi incertae sedis</taxon>
        <taxon>Mucoromycota</taxon>
        <taxon>Glomeromycotina</taxon>
        <taxon>Glomeromycetes</taxon>
        <taxon>Glomerales</taxon>
        <taxon>Glomeraceae</taxon>
        <taxon>Funneliformis</taxon>
    </lineage>
</organism>
<accession>A0A9N8ZV88</accession>
<dbReference type="AlphaFoldDB" id="A0A9N8ZV88"/>
<proteinExistence type="predicted"/>
<gene>
    <name evidence="1" type="ORF">FMOSSE_LOCUS4453</name>
</gene>